<dbReference type="GO" id="GO:0046872">
    <property type="term" value="F:metal ion binding"/>
    <property type="evidence" value="ECO:0007669"/>
    <property type="project" value="UniProtKB-KW"/>
</dbReference>
<dbReference type="PANTHER" id="PTHR11124">
    <property type="entry name" value="VACUOLAR SORTING PROTEIN VPS29"/>
    <property type="match status" value="1"/>
</dbReference>
<dbReference type="InterPro" id="IPR024654">
    <property type="entry name" value="Calcineurin-like_PHP_lpxH"/>
</dbReference>
<evidence type="ECO:0000256" key="1">
    <source>
        <dbReference type="ARBA" id="ARBA00008950"/>
    </source>
</evidence>
<dbReference type="EC" id="3.1.4.-" evidence="2"/>
<dbReference type="Proteomes" id="UP000199428">
    <property type="component" value="Unassembled WGS sequence"/>
</dbReference>
<reference evidence="4 5" key="1">
    <citation type="submission" date="2016-10" db="EMBL/GenBank/DDBJ databases">
        <authorList>
            <person name="de Groot N.N."/>
        </authorList>
    </citation>
    <scope>NUCLEOTIDE SEQUENCE [LARGE SCALE GENOMIC DNA]</scope>
    <source>
        <strain evidence="4 5">DSM 10317</strain>
    </source>
</reference>
<dbReference type="SUPFAM" id="SSF56300">
    <property type="entry name" value="Metallo-dependent phosphatases"/>
    <property type="match status" value="1"/>
</dbReference>
<comment type="similarity">
    <text evidence="1 2">Belongs to the metallophosphoesterase superfamily. YfcE family.</text>
</comment>
<evidence type="ECO:0000259" key="3">
    <source>
        <dbReference type="Pfam" id="PF12850"/>
    </source>
</evidence>
<keyword evidence="2" id="KW-0479">Metal-binding</keyword>
<dbReference type="EMBL" id="FMWK01000012">
    <property type="protein sequence ID" value="SCZ80042.1"/>
    <property type="molecule type" value="Genomic_DNA"/>
</dbReference>
<dbReference type="NCBIfam" id="TIGR00040">
    <property type="entry name" value="yfcE"/>
    <property type="match status" value="1"/>
</dbReference>
<organism evidence="4 5">
    <name type="scientific">Pseudobutyrivibrio xylanivorans</name>
    <dbReference type="NCBI Taxonomy" id="185007"/>
    <lineage>
        <taxon>Bacteria</taxon>
        <taxon>Bacillati</taxon>
        <taxon>Bacillota</taxon>
        <taxon>Clostridia</taxon>
        <taxon>Lachnospirales</taxon>
        <taxon>Lachnospiraceae</taxon>
        <taxon>Pseudobutyrivibrio</taxon>
    </lineage>
</organism>
<name>A0A1G5S0Z1_PSEXY</name>
<accession>A0A1G5S0Z1</accession>
<evidence type="ECO:0000256" key="2">
    <source>
        <dbReference type="RuleBase" id="RU362039"/>
    </source>
</evidence>
<dbReference type="AlphaFoldDB" id="A0A1G5S0Z1"/>
<feature type="domain" description="Calcineurin-like phosphoesterase" evidence="3">
    <location>
        <begin position="1"/>
        <end position="147"/>
    </location>
</feature>
<evidence type="ECO:0000313" key="5">
    <source>
        <dbReference type="Proteomes" id="UP000199428"/>
    </source>
</evidence>
<dbReference type="GO" id="GO:0016787">
    <property type="term" value="F:hydrolase activity"/>
    <property type="evidence" value="ECO:0007669"/>
    <property type="project" value="UniProtKB-UniRule"/>
</dbReference>
<proteinExistence type="inferred from homology"/>
<sequence length="167" mass="18632">MKILVVSDTHGRSENLRDAIEIEKPDRIYHLGDGQGVEDNLWMMSEAPAECVCGNCDWGGSLPNELVLEAGNHHILITHGHYYGVSYGYDKIAEAAKAKGCDIALYGHTHVPTIDHYQDLIIANPGSIAFPRQESREHTYMTILVDNSGELTMELHSLEEYDRTHGN</sequence>
<protein>
    <recommendedName>
        <fullName evidence="2">Phosphoesterase</fullName>
        <ecNumber evidence="2">3.1.4.-</ecNumber>
    </recommendedName>
</protein>
<dbReference type="InterPro" id="IPR029052">
    <property type="entry name" value="Metallo-depent_PP-like"/>
</dbReference>
<comment type="cofactor">
    <cofactor evidence="2">
        <name>a divalent metal cation</name>
        <dbReference type="ChEBI" id="CHEBI:60240"/>
    </cofactor>
</comment>
<dbReference type="Gene3D" id="3.60.21.10">
    <property type="match status" value="1"/>
</dbReference>
<dbReference type="InterPro" id="IPR000979">
    <property type="entry name" value="Phosphodiesterase_MJ0936/Vps29"/>
</dbReference>
<evidence type="ECO:0000313" key="4">
    <source>
        <dbReference type="EMBL" id="SCZ80042.1"/>
    </source>
</evidence>
<dbReference type="Pfam" id="PF12850">
    <property type="entry name" value="Metallophos_2"/>
    <property type="match status" value="1"/>
</dbReference>
<dbReference type="RefSeq" id="WP_090163301.1">
    <property type="nucleotide sequence ID" value="NZ_FMWK01000012.1"/>
</dbReference>
<gene>
    <name evidence="4" type="ORF">SAMN02910350_02086</name>
</gene>